<evidence type="ECO:0000256" key="1">
    <source>
        <dbReference type="SAM" id="MobiDB-lite"/>
    </source>
</evidence>
<feature type="compositionally biased region" description="Gly residues" evidence="1">
    <location>
        <begin position="79"/>
        <end position="97"/>
    </location>
</feature>
<comment type="caution">
    <text evidence="3">The sequence shown here is derived from an EMBL/GenBank/DDBJ whole genome shotgun (WGS) entry which is preliminary data.</text>
</comment>
<dbReference type="EMBL" id="CAXKWB010040297">
    <property type="protein sequence ID" value="CAL4154593.1"/>
    <property type="molecule type" value="Genomic_DNA"/>
</dbReference>
<evidence type="ECO:0000259" key="2">
    <source>
        <dbReference type="SMART" id="SM00343"/>
    </source>
</evidence>
<feature type="compositionally biased region" description="Acidic residues" evidence="1">
    <location>
        <begin position="221"/>
        <end position="240"/>
    </location>
</feature>
<dbReference type="SMART" id="SM00343">
    <property type="entry name" value="ZnF_C2HC"/>
    <property type="match status" value="2"/>
</dbReference>
<evidence type="ECO:0000313" key="3">
    <source>
        <dbReference type="EMBL" id="CAL4154593.1"/>
    </source>
</evidence>
<keyword evidence="4" id="KW-1185">Reference proteome</keyword>
<dbReference type="AlphaFoldDB" id="A0AAV2RZL1"/>
<accession>A0AAV2RZL1</accession>
<proteinExistence type="predicted"/>
<feature type="region of interest" description="Disordered" evidence="1">
    <location>
        <begin position="216"/>
        <end position="240"/>
    </location>
</feature>
<feature type="compositionally biased region" description="Low complexity" evidence="1">
    <location>
        <begin position="98"/>
        <end position="108"/>
    </location>
</feature>
<gene>
    <name evidence="3" type="ORF">MNOR_LOCUS31370</name>
</gene>
<sequence length="240" mass="26087">MLAIEAPISSVTQDDAAGEIDDSVVTTCNQCHSASYGYINACYTCNSPDHLARHCMKKADNRQTVAGRPSNGATQGGNRYSGGGRGRSRYRGGGAGARGYSRSAQRGGRLVRTPISSGANPNSHRYCKLCNKTGHDLDHCWIMERAKGIIKKTAERKGDDRADIAAIAIGNPTAYEVADYCAGITELMESTSKVMDCNINAAIFNVLQNADAWQMEGSQETLEEEEEEEIDEEEYDDEED</sequence>
<feature type="region of interest" description="Disordered" evidence="1">
    <location>
        <begin position="63"/>
        <end position="119"/>
    </location>
</feature>
<name>A0AAV2RZL1_MEGNR</name>
<dbReference type="InterPro" id="IPR001878">
    <property type="entry name" value="Znf_CCHC"/>
</dbReference>
<dbReference type="Proteomes" id="UP001497623">
    <property type="component" value="Unassembled WGS sequence"/>
</dbReference>
<feature type="domain" description="CCHC-type" evidence="2">
    <location>
        <begin position="41"/>
        <end position="57"/>
    </location>
</feature>
<organism evidence="3 4">
    <name type="scientific">Meganyctiphanes norvegica</name>
    <name type="common">Northern krill</name>
    <name type="synonym">Thysanopoda norvegica</name>
    <dbReference type="NCBI Taxonomy" id="48144"/>
    <lineage>
        <taxon>Eukaryota</taxon>
        <taxon>Metazoa</taxon>
        <taxon>Ecdysozoa</taxon>
        <taxon>Arthropoda</taxon>
        <taxon>Crustacea</taxon>
        <taxon>Multicrustacea</taxon>
        <taxon>Malacostraca</taxon>
        <taxon>Eumalacostraca</taxon>
        <taxon>Eucarida</taxon>
        <taxon>Euphausiacea</taxon>
        <taxon>Euphausiidae</taxon>
        <taxon>Meganyctiphanes</taxon>
    </lineage>
</organism>
<reference evidence="3 4" key="1">
    <citation type="submission" date="2024-05" db="EMBL/GenBank/DDBJ databases">
        <authorList>
            <person name="Wallberg A."/>
        </authorList>
    </citation>
    <scope>NUCLEOTIDE SEQUENCE [LARGE SCALE GENOMIC DNA]</scope>
</reference>
<dbReference type="GO" id="GO:0008270">
    <property type="term" value="F:zinc ion binding"/>
    <property type="evidence" value="ECO:0007669"/>
    <property type="project" value="InterPro"/>
</dbReference>
<evidence type="ECO:0000313" key="4">
    <source>
        <dbReference type="Proteomes" id="UP001497623"/>
    </source>
</evidence>
<dbReference type="GO" id="GO:0003676">
    <property type="term" value="F:nucleic acid binding"/>
    <property type="evidence" value="ECO:0007669"/>
    <property type="project" value="InterPro"/>
</dbReference>
<feature type="domain" description="CCHC-type" evidence="2">
    <location>
        <begin position="126"/>
        <end position="142"/>
    </location>
</feature>
<protein>
    <recommendedName>
        <fullName evidence="2">CCHC-type domain-containing protein</fullName>
    </recommendedName>
</protein>